<feature type="region of interest" description="Disordered" evidence="1">
    <location>
        <begin position="32"/>
        <end position="53"/>
    </location>
</feature>
<evidence type="ECO:0000256" key="1">
    <source>
        <dbReference type="SAM" id="MobiDB-lite"/>
    </source>
</evidence>
<proteinExistence type="predicted"/>
<evidence type="ECO:0000256" key="2">
    <source>
        <dbReference type="SAM" id="Phobius"/>
    </source>
</evidence>
<evidence type="ECO:0000313" key="3">
    <source>
        <dbReference type="EMBL" id="KAK1124484.1"/>
    </source>
</evidence>
<gene>
    <name evidence="3" type="ORF">K0M31_006835</name>
</gene>
<evidence type="ECO:0000313" key="4">
    <source>
        <dbReference type="Proteomes" id="UP001177670"/>
    </source>
</evidence>
<feature type="region of interest" description="Disordered" evidence="1">
    <location>
        <begin position="167"/>
        <end position="203"/>
    </location>
</feature>
<feature type="compositionally biased region" description="Basic and acidic residues" evidence="1">
    <location>
        <begin position="39"/>
        <end position="53"/>
    </location>
</feature>
<keyword evidence="2" id="KW-0472">Membrane</keyword>
<comment type="caution">
    <text evidence="3">The sequence shown here is derived from an EMBL/GenBank/DDBJ whole genome shotgun (WGS) entry which is preliminary data.</text>
</comment>
<accession>A0AA40KL72</accession>
<protein>
    <submittedName>
        <fullName evidence="3">Uncharacterized protein</fullName>
    </submittedName>
</protein>
<keyword evidence="2" id="KW-0812">Transmembrane</keyword>
<sequence>MDFVRPLKVPDLKISAKKLDFSNRENCASKELISQKFETPTKTHERGEKSTKSLERVQRRLDFSILDVSSTINNEIEPLKVPNISISSNLSKKKECVRENSREKENRSKRIRKDESLFYNQNETIQDFSKRSKSPRHASKKDISNNVNENTLGMKLKNDRLSFHIPKESDFAPTKPKPKNFATSTARKINDKKHRSINTRSLKSRDFSYNESLSERSSELSGKITAKESRNMFENFDSKHKNDSHTLKQIDDQICTFLSENRQVKQHQITCQTQGKTGNIFFKEQNKKSEKIKPSTSKMDSKMYIINSKEFQDVESVNDSDISLRSQSPIVVSTQQIKNKDSEKIAQSVNKSNKVTEDLKYVDDSLTQSTNVNTKKEETSFTESIATTIKQTSNSNSNESNLNNSLSSVLLDPRRISFRDENQPQQEEFCDLITPDMNLMPRSKRKREFMQNSNMEAEFKYSKHNMNKTDTEKPENSSLVSKHYYCILYITLYYILFYSILVIL</sequence>
<feature type="compositionally biased region" description="Basic and acidic residues" evidence="1">
    <location>
        <begin position="92"/>
        <end position="116"/>
    </location>
</feature>
<name>A0AA40KL72_9HYME</name>
<feature type="transmembrane region" description="Helical" evidence="2">
    <location>
        <begin position="482"/>
        <end position="503"/>
    </location>
</feature>
<reference evidence="3" key="1">
    <citation type="submission" date="2021-10" db="EMBL/GenBank/DDBJ databases">
        <title>Melipona bicolor Genome sequencing and assembly.</title>
        <authorList>
            <person name="Araujo N.S."/>
            <person name="Arias M.C."/>
        </authorList>
    </citation>
    <scope>NUCLEOTIDE SEQUENCE</scope>
    <source>
        <strain evidence="3">USP_2M_L1-L4_2017</strain>
        <tissue evidence="3">Whole body</tissue>
    </source>
</reference>
<dbReference type="Proteomes" id="UP001177670">
    <property type="component" value="Unassembled WGS sequence"/>
</dbReference>
<dbReference type="EMBL" id="JAHYIQ010000018">
    <property type="protein sequence ID" value="KAK1124484.1"/>
    <property type="molecule type" value="Genomic_DNA"/>
</dbReference>
<dbReference type="AlphaFoldDB" id="A0AA40KL72"/>
<keyword evidence="4" id="KW-1185">Reference proteome</keyword>
<feature type="region of interest" description="Disordered" evidence="1">
    <location>
        <begin position="90"/>
        <end position="116"/>
    </location>
</feature>
<keyword evidence="2" id="KW-1133">Transmembrane helix</keyword>
<organism evidence="3 4">
    <name type="scientific">Melipona bicolor</name>
    <dbReference type="NCBI Taxonomy" id="60889"/>
    <lineage>
        <taxon>Eukaryota</taxon>
        <taxon>Metazoa</taxon>
        <taxon>Ecdysozoa</taxon>
        <taxon>Arthropoda</taxon>
        <taxon>Hexapoda</taxon>
        <taxon>Insecta</taxon>
        <taxon>Pterygota</taxon>
        <taxon>Neoptera</taxon>
        <taxon>Endopterygota</taxon>
        <taxon>Hymenoptera</taxon>
        <taxon>Apocrita</taxon>
        <taxon>Aculeata</taxon>
        <taxon>Apoidea</taxon>
        <taxon>Anthophila</taxon>
        <taxon>Apidae</taxon>
        <taxon>Melipona</taxon>
    </lineage>
</organism>